<evidence type="ECO:0000259" key="11">
    <source>
        <dbReference type="PROSITE" id="PS50922"/>
    </source>
</evidence>
<keyword evidence="6 10" id="KW-1133">Transmembrane helix</keyword>
<evidence type="ECO:0000256" key="8">
    <source>
        <dbReference type="ARBA" id="ARBA00023180"/>
    </source>
</evidence>
<name>A0A9Q3I396_9BASI</name>
<keyword evidence="4 9" id="KW-0812">Transmembrane</keyword>
<keyword evidence="8" id="KW-0325">Glycoprotein</keyword>
<keyword evidence="13" id="KW-1185">Reference proteome</keyword>
<feature type="transmembrane region" description="Helical" evidence="10">
    <location>
        <begin position="328"/>
        <end position="346"/>
    </location>
</feature>
<dbReference type="PANTHER" id="PTHR12560">
    <property type="entry name" value="LONGEVITY ASSURANCE FACTOR 1 LAG1"/>
    <property type="match status" value="1"/>
</dbReference>
<keyword evidence="7 9" id="KW-0472">Membrane</keyword>
<dbReference type="PANTHER" id="PTHR12560:SF11">
    <property type="entry name" value="CERAMIDE SYNTHASE LAC1-RELATED"/>
    <property type="match status" value="1"/>
</dbReference>
<sequence length="437" mass="51732">MANLQSITSSSQQTNLRPRTSSVKLVLNHVTHTPSDHRFAANNFGGSTSHTEQSSNLSISAPSIQSNQQKSKFQSKINHYHQSSHGFWNDLKTMNWMRHPGTSFRMILIFLFAWLLLQQARYLNWISSNPMSPFILISYKLPLQSNELHHRYGKGIKDFLFLGFYIIVFSFIRQFVTEYMVRPYAKWLGLKGIKQQRFVDQGYAVFYWGSSTLIGLCVMSTQPTWWYNTVEFWKGYPHWRMEPSTKAYYLLQFSYWLQQMLVLSLKLEKPRSDFFELVIHHFVTLWLVGWSYLLNLTMIGTAIFVSMDISDVFLAVSKCINYTKYQHTSEVSFAIFICVWTYFRHWQNFRILHSVYYEYDQLVPESARRWSPKNEVYLTGWVKWQVFGPIFLLQLLNLFWYVLIWRVVFRIFTRGSVADVREEGESDDEDEGASKEK</sequence>
<keyword evidence="5" id="KW-0256">Endoplasmic reticulum</keyword>
<dbReference type="SMART" id="SM00724">
    <property type="entry name" value="TLC"/>
    <property type="match status" value="1"/>
</dbReference>
<evidence type="ECO:0000256" key="5">
    <source>
        <dbReference type="ARBA" id="ARBA00022824"/>
    </source>
</evidence>
<dbReference type="GO" id="GO:0046513">
    <property type="term" value="P:ceramide biosynthetic process"/>
    <property type="evidence" value="ECO:0007669"/>
    <property type="project" value="InterPro"/>
</dbReference>
<organism evidence="12 13">
    <name type="scientific">Austropuccinia psidii MF-1</name>
    <dbReference type="NCBI Taxonomy" id="1389203"/>
    <lineage>
        <taxon>Eukaryota</taxon>
        <taxon>Fungi</taxon>
        <taxon>Dikarya</taxon>
        <taxon>Basidiomycota</taxon>
        <taxon>Pucciniomycotina</taxon>
        <taxon>Pucciniomycetes</taxon>
        <taxon>Pucciniales</taxon>
        <taxon>Sphaerophragmiaceae</taxon>
        <taxon>Austropuccinia</taxon>
    </lineage>
</organism>
<feature type="transmembrane region" description="Helical" evidence="10">
    <location>
        <begin position="104"/>
        <end position="123"/>
    </location>
</feature>
<dbReference type="PROSITE" id="PS50922">
    <property type="entry name" value="TLC"/>
    <property type="match status" value="1"/>
</dbReference>
<dbReference type="Proteomes" id="UP000765509">
    <property type="component" value="Unassembled WGS sequence"/>
</dbReference>
<evidence type="ECO:0000256" key="3">
    <source>
        <dbReference type="ARBA" id="ARBA00022679"/>
    </source>
</evidence>
<comment type="subcellular location">
    <subcellularLocation>
        <location evidence="1">Endoplasmic reticulum membrane</location>
        <topology evidence="1">Multi-pass membrane protein</topology>
    </subcellularLocation>
</comment>
<evidence type="ECO:0000313" key="12">
    <source>
        <dbReference type="EMBL" id="MBW0524454.1"/>
    </source>
</evidence>
<gene>
    <name evidence="12" type="ORF">O181_064169</name>
</gene>
<proteinExistence type="inferred from homology"/>
<evidence type="ECO:0000256" key="10">
    <source>
        <dbReference type="SAM" id="Phobius"/>
    </source>
</evidence>
<dbReference type="GO" id="GO:0050291">
    <property type="term" value="F:sphingosine N-acyltransferase activity"/>
    <property type="evidence" value="ECO:0007669"/>
    <property type="project" value="InterPro"/>
</dbReference>
<dbReference type="OrthoDB" id="2498637at2759"/>
<comment type="caution">
    <text evidence="12">The sequence shown here is derived from an EMBL/GenBank/DDBJ whole genome shotgun (WGS) entry which is preliminary data.</text>
</comment>
<evidence type="ECO:0000256" key="6">
    <source>
        <dbReference type="ARBA" id="ARBA00022989"/>
    </source>
</evidence>
<feature type="transmembrane region" description="Helical" evidence="10">
    <location>
        <begin position="159"/>
        <end position="181"/>
    </location>
</feature>
<dbReference type="AlphaFoldDB" id="A0A9Q3I396"/>
<evidence type="ECO:0000256" key="7">
    <source>
        <dbReference type="ARBA" id="ARBA00023136"/>
    </source>
</evidence>
<reference evidence="12" key="1">
    <citation type="submission" date="2021-03" db="EMBL/GenBank/DDBJ databases">
        <title>Draft genome sequence of rust myrtle Austropuccinia psidii MF-1, a brazilian biotype.</title>
        <authorList>
            <person name="Quecine M.C."/>
            <person name="Pachon D.M.R."/>
            <person name="Bonatelli M.L."/>
            <person name="Correr F.H."/>
            <person name="Franceschini L.M."/>
            <person name="Leite T.F."/>
            <person name="Margarido G.R.A."/>
            <person name="Almeida C.A."/>
            <person name="Ferrarezi J.A."/>
            <person name="Labate C.A."/>
        </authorList>
    </citation>
    <scope>NUCLEOTIDE SEQUENCE</scope>
    <source>
        <strain evidence="12">MF-1</strain>
    </source>
</reference>
<evidence type="ECO:0000313" key="13">
    <source>
        <dbReference type="Proteomes" id="UP000765509"/>
    </source>
</evidence>
<dbReference type="Pfam" id="PF03798">
    <property type="entry name" value="TRAM_LAG1_CLN8"/>
    <property type="match status" value="1"/>
</dbReference>
<dbReference type="InterPro" id="IPR006634">
    <property type="entry name" value="TLC-dom"/>
</dbReference>
<dbReference type="EMBL" id="AVOT02031056">
    <property type="protein sequence ID" value="MBW0524454.1"/>
    <property type="molecule type" value="Genomic_DNA"/>
</dbReference>
<evidence type="ECO:0000256" key="1">
    <source>
        <dbReference type="ARBA" id="ARBA00004477"/>
    </source>
</evidence>
<comment type="similarity">
    <text evidence="2">Belongs to the sphingosine N-acyltransferase family.</text>
</comment>
<evidence type="ECO:0000256" key="9">
    <source>
        <dbReference type="PROSITE-ProRule" id="PRU00205"/>
    </source>
</evidence>
<protein>
    <recommendedName>
        <fullName evidence="11">TLC domain-containing protein</fullName>
    </recommendedName>
</protein>
<dbReference type="InterPro" id="IPR016439">
    <property type="entry name" value="Lag1/Lac1-like"/>
</dbReference>
<feature type="transmembrane region" description="Helical" evidence="10">
    <location>
        <begin position="202"/>
        <end position="227"/>
    </location>
</feature>
<accession>A0A9Q3I396</accession>
<dbReference type="GO" id="GO:0005789">
    <property type="term" value="C:endoplasmic reticulum membrane"/>
    <property type="evidence" value="ECO:0007669"/>
    <property type="project" value="UniProtKB-SubCell"/>
</dbReference>
<evidence type="ECO:0000256" key="2">
    <source>
        <dbReference type="ARBA" id="ARBA00009808"/>
    </source>
</evidence>
<evidence type="ECO:0000256" key="4">
    <source>
        <dbReference type="ARBA" id="ARBA00022692"/>
    </source>
</evidence>
<keyword evidence="3" id="KW-0808">Transferase</keyword>
<feature type="transmembrane region" description="Helical" evidence="10">
    <location>
        <begin position="386"/>
        <end position="404"/>
    </location>
</feature>
<feature type="domain" description="TLC" evidence="11">
    <location>
        <begin position="196"/>
        <end position="413"/>
    </location>
</feature>